<sequence>SVSDELRQVKSDFDTLIDINNAFSTENENLKKRIKLNGSDDDFDRDNSKFTKKRNKDIVRSDDKLDDRNDRMDISSGEQGK</sequence>
<evidence type="ECO:0000256" key="1">
    <source>
        <dbReference type="SAM" id="MobiDB-lite"/>
    </source>
</evidence>
<dbReference type="EMBL" id="CAJVPQ010024325">
    <property type="protein sequence ID" value="CAG8764568.1"/>
    <property type="molecule type" value="Genomic_DNA"/>
</dbReference>
<comment type="caution">
    <text evidence="2">The sequence shown here is derived from an EMBL/GenBank/DDBJ whole genome shotgun (WGS) entry which is preliminary data.</text>
</comment>
<protein>
    <submittedName>
        <fullName evidence="2">14449_t:CDS:1</fullName>
    </submittedName>
</protein>
<feature type="compositionally biased region" description="Basic and acidic residues" evidence="1">
    <location>
        <begin position="61"/>
        <end position="73"/>
    </location>
</feature>
<keyword evidence="3" id="KW-1185">Reference proteome</keyword>
<proteinExistence type="predicted"/>
<dbReference type="Proteomes" id="UP000789570">
    <property type="component" value="Unassembled WGS sequence"/>
</dbReference>
<evidence type="ECO:0000313" key="3">
    <source>
        <dbReference type="Proteomes" id="UP000789570"/>
    </source>
</evidence>
<feature type="region of interest" description="Disordered" evidence="1">
    <location>
        <begin position="61"/>
        <end position="81"/>
    </location>
</feature>
<evidence type="ECO:0000313" key="2">
    <source>
        <dbReference type="EMBL" id="CAG8764568.1"/>
    </source>
</evidence>
<name>A0A9N9J6D6_9GLOM</name>
<organism evidence="2 3">
    <name type="scientific">Funneliformis caledonium</name>
    <dbReference type="NCBI Taxonomy" id="1117310"/>
    <lineage>
        <taxon>Eukaryota</taxon>
        <taxon>Fungi</taxon>
        <taxon>Fungi incertae sedis</taxon>
        <taxon>Mucoromycota</taxon>
        <taxon>Glomeromycotina</taxon>
        <taxon>Glomeromycetes</taxon>
        <taxon>Glomerales</taxon>
        <taxon>Glomeraceae</taxon>
        <taxon>Funneliformis</taxon>
    </lineage>
</organism>
<dbReference type="OrthoDB" id="2405125at2759"/>
<gene>
    <name evidence="2" type="ORF">FCALED_LOCUS17143</name>
</gene>
<reference evidence="2" key="1">
    <citation type="submission" date="2021-06" db="EMBL/GenBank/DDBJ databases">
        <authorList>
            <person name="Kallberg Y."/>
            <person name="Tangrot J."/>
            <person name="Rosling A."/>
        </authorList>
    </citation>
    <scope>NUCLEOTIDE SEQUENCE</scope>
    <source>
        <strain evidence="2">UK204</strain>
    </source>
</reference>
<feature type="non-terminal residue" evidence="2">
    <location>
        <position position="1"/>
    </location>
</feature>
<accession>A0A9N9J6D6</accession>
<dbReference type="AlphaFoldDB" id="A0A9N9J6D6"/>